<feature type="transmembrane region" description="Helical" evidence="1">
    <location>
        <begin position="168"/>
        <end position="187"/>
    </location>
</feature>
<keyword evidence="1" id="KW-0812">Transmembrane</keyword>
<sequence>MSAVAARRHFGDGPLSRIAAFVYTVLVVEVMLVAASLPGLVPLLLLDRHPSNVPLAALCALPLAPAVSAAVYAIHHRSGDLTDLHPGARFWRGYRLNLGAVLKLWVPWLAWVAIVGVNLAYFGSAGVPGWWAALLVVIAVAATLWLANVLVIASLFSFRTVDAARLAAYFLVRTPGVTLANACLLLVAAGVTVLASEAVLALLGAVFVMAFVRNSRPMITHVQEEFAA</sequence>
<organism evidence="2 3">
    <name type="scientific">Phytohabitans aurantiacus</name>
    <dbReference type="NCBI Taxonomy" id="3016789"/>
    <lineage>
        <taxon>Bacteria</taxon>
        <taxon>Bacillati</taxon>
        <taxon>Actinomycetota</taxon>
        <taxon>Actinomycetes</taxon>
        <taxon>Micromonosporales</taxon>
        <taxon>Micromonosporaceae</taxon>
    </lineage>
</organism>
<feature type="transmembrane region" description="Helical" evidence="1">
    <location>
        <begin position="129"/>
        <end position="156"/>
    </location>
</feature>
<protein>
    <recommendedName>
        <fullName evidence="4">DUF624 domain-containing protein</fullName>
    </recommendedName>
</protein>
<evidence type="ECO:0008006" key="4">
    <source>
        <dbReference type="Google" id="ProtNLM"/>
    </source>
</evidence>
<keyword evidence="3" id="KW-1185">Reference proteome</keyword>
<dbReference type="Proteomes" id="UP001144280">
    <property type="component" value="Unassembled WGS sequence"/>
</dbReference>
<feature type="transmembrane region" description="Helical" evidence="1">
    <location>
        <begin position="53"/>
        <end position="75"/>
    </location>
</feature>
<evidence type="ECO:0000256" key="1">
    <source>
        <dbReference type="SAM" id="Phobius"/>
    </source>
</evidence>
<feature type="transmembrane region" description="Helical" evidence="1">
    <location>
        <begin position="193"/>
        <end position="212"/>
    </location>
</feature>
<name>A0ABQ5QPX3_9ACTN</name>
<comment type="caution">
    <text evidence="2">The sequence shown here is derived from an EMBL/GenBank/DDBJ whole genome shotgun (WGS) entry which is preliminary data.</text>
</comment>
<dbReference type="RefSeq" id="WP_281893964.1">
    <property type="nucleotide sequence ID" value="NZ_BSDI01000007.1"/>
</dbReference>
<evidence type="ECO:0000313" key="2">
    <source>
        <dbReference type="EMBL" id="GLH96698.1"/>
    </source>
</evidence>
<gene>
    <name evidence="2" type="ORF">Pa4123_19720</name>
</gene>
<dbReference type="EMBL" id="BSDI01000007">
    <property type="protein sequence ID" value="GLH96698.1"/>
    <property type="molecule type" value="Genomic_DNA"/>
</dbReference>
<feature type="transmembrane region" description="Helical" evidence="1">
    <location>
        <begin position="96"/>
        <end position="123"/>
    </location>
</feature>
<keyword evidence="1" id="KW-1133">Transmembrane helix</keyword>
<accession>A0ABQ5QPX3</accession>
<reference evidence="2" key="1">
    <citation type="submission" date="2022-12" db="EMBL/GenBank/DDBJ databases">
        <title>New Phytohabitans aurantiacus sp. RD004123 nov., an actinomycete isolated from soil.</title>
        <authorList>
            <person name="Triningsih D.W."/>
            <person name="Harunari E."/>
            <person name="Igarashi Y."/>
        </authorList>
    </citation>
    <scope>NUCLEOTIDE SEQUENCE</scope>
    <source>
        <strain evidence="2">RD004123</strain>
    </source>
</reference>
<feature type="transmembrane region" description="Helical" evidence="1">
    <location>
        <begin position="20"/>
        <end position="41"/>
    </location>
</feature>
<evidence type="ECO:0000313" key="3">
    <source>
        <dbReference type="Proteomes" id="UP001144280"/>
    </source>
</evidence>
<proteinExistence type="predicted"/>
<keyword evidence="1" id="KW-0472">Membrane</keyword>